<dbReference type="InterPro" id="IPR051328">
    <property type="entry name" value="T7SS_ABC-Transporter"/>
</dbReference>
<dbReference type="Proteomes" id="UP001596504">
    <property type="component" value="Unassembled WGS sequence"/>
</dbReference>
<evidence type="ECO:0000256" key="5">
    <source>
        <dbReference type="SAM" id="MobiDB-lite"/>
    </source>
</evidence>
<dbReference type="RefSeq" id="WP_380666412.1">
    <property type="nucleotide sequence ID" value="NZ_JBHTCJ010000003.1"/>
</dbReference>
<feature type="transmembrane region" description="Helical" evidence="6">
    <location>
        <begin position="550"/>
        <end position="570"/>
    </location>
</feature>
<dbReference type="NCBIfam" id="TIGR03062">
    <property type="entry name" value="pip_yhgE_Cterm"/>
    <property type="match status" value="1"/>
</dbReference>
<reference evidence="9" key="1">
    <citation type="journal article" date="2019" name="Int. J. Syst. Evol. Microbiol.">
        <title>The Global Catalogue of Microorganisms (GCM) 10K type strain sequencing project: providing services to taxonomists for standard genome sequencing and annotation.</title>
        <authorList>
            <consortium name="The Broad Institute Genomics Platform"/>
            <consortium name="The Broad Institute Genome Sequencing Center for Infectious Disease"/>
            <person name="Wu L."/>
            <person name="Ma J."/>
        </authorList>
    </citation>
    <scope>NUCLEOTIDE SEQUENCE [LARGE SCALE GENOMIC DNA]</scope>
    <source>
        <strain evidence="9">WLHS5</strain>
    </source>
</reference>
<feature type="transmembrane region" description="Helical" evidence="6">
    <location>
        <begin position="451"/>
        <end position="471"/>
    </location>
</feature>
<dbReference type="PANTHER" id="PTHR43077">
    <property type="entry name" value="TRANSPORT PERMEASE YVFS-RELATED"/>
    <property type="match status" value="1"/>
</dbReference>
<comment type="subcellular location">
    <subcellularLocation>
        <location evidence="1">Membrane</location>
        <topology evidence="1">Multi-pass membrane protein</topology>
    </subcellularLocation>
</comment>
<feature type="transmembrane region" description="Helical" evidence="6">
    <location>
        <begin position="21"/>
        <end position="39"/>
    </location>
</feature>
<keyword evidence="3 6" id="KW-1133">Transmembrane helix</keyword>
<evidence type="ECO:0000313" key="8">
    <source>
        <dbReference type="EMBL" id="MFC7341143.1"/>
    </source>
</evidence>
<feature type="transmembrane region" description="Helical" evidence="6">
    <location>
        <begin position="483"/>
        <end position="510"/>
    </location>
</feature>
<accession>A0ABW2LIF0</accession>
<evidence type="ECO:0000313" key="9">
    <source>
        <dbReference type="Proteomes" id="UP001596504"/>
    </source>
</evidence>
<name>A0ABW2LIF0_9PSEU</name>
<comment type="caution">
    <text evidence="8">The sequence shown here is derived from an EMBL/GenBank/DDBJ whole genome shotgun (WGS) entry which is preliminary data.</text>
</comment>
<dbReference type="Pfam" id="PF12698">
    <property type="entry name" value="ABC2_membrane_3"/>
    <property type="match status" value="1"/>
</dbReference>
<evidence type="ECO:0000256" key="6">
    <source>
        <dbReference type="SAM" id="Phobius"/>
    </source>
</evidence>
<keyword evidence="4 6" id="KW-0472">Membrane</keyword>
<dbReference type="InterPro" id="IPR013525">
    <property type="entry name" value="ABC2_TM"/>
</dbReference>
<evidence type="ECO:0000259" key="7">
    <source>
        <dbReference type="Pfam" id="PF12698"/>
    </source>
</evidence>
<feature type="domain" description="ABC-2 type transporter transmembrane" evidence="7">
    <location>
        <begin position="442"/>
        <end position="625"/>
    </location>
</feature>
<gene>
    <name evidence="8" type="ORF">ACFQRI_06935</name>
</gene>
<dbReference type="EMBL" id="JBHTCJ010000003">
    <property type="protein sequence ID" value="MFC7341143.1"/>
    <property type="molecule type" value="Genomic_DNA"/>
</dbReference>
<keyword evidence="2 6" id="KW-0812">Transmembrane</keyword>
<feature type="region of interest" description="Disordered" evidence="5">
    <location>
        <begin position="309"/>
        <end position="329"/>
    </location>
</feature>
<organism evidence="8 9">
    <name type="scientific">Saccharopolyspora griseoalba</name>
    <dbReference type="NCBI Taxonomy" id="1431848"/>
    <lineage>
        <taxon>Bacteria</taxon>
        <taxon>Bacillati</taxon>
        <taxon>Actinomycetota</taxon>
        <taxon>Actinomycetes</taxon>
        <taxon>Pseudonocardiales</taxon>
        <taxon>Pseudonocardiaceae</taxon>
        <taxon>Saccharopolyspora</taxon>
    </lineage>
</organism>
<feature type="transmembrane region" description="Helical" evidence="6">
    <location>
        <begin position="522"/>
        <end position="543"/>
    </location>
</feature>
<dbReference type="PANTHER" id="PTHR43077:SF10">
    <property type="entry name" value="TRANSPORT PERMEASE PROTEIN"/>
    <property type="match status" value="1"/>
</dbReference>
<dbReference type="NCBIfam" id="TIGR03061">
    <property type="entry name" value="pip_yhgE_Nterm"/>
    <property type="match status" value="1"/>
</dbReference>
<feature type="transmembrane region" description="Helical" evidence="6">
    <location>
        <begin position="611"/>
        <end position="629"/>
    </location>
</feature>
<dbReference type="InterPro" id="IPR017500">
    <property type="entry name" value="Phage_infect_YhgE_N"/>
</dbReference>
<proteinExistence type="predicted"/>
<evidence type="ECO:0000256" key="4">
    <source>
        <dbReference type="ARBA" id="ARBA00023136"/>
    </source>
</evidence>
<keyword evidence="9" id="KW-1185">Reference proteome</keyword>
<dbReference type="InterPro" id="IPR017501">
    <property type="entry name" value="Phage_infect_YhgE_C"/>
</dbReference>
<protein>
    <submittedName>
        <fullName evidence="8">YhgE/Pip family protein</fullName>
    </submittedName>
</protein>
<evidence type="ECO:0000256" key="1">
    <source>
        <dbReference type="ARBA" id="ARBA00004141"/>
    </source>
</evidence>
<evidence type="ECO:0000256" key="2">
    <source>
        <dbReference type="ARBA" id="ARBA00022692"/>
    </source>
</evidence>
<sequence>MKAIRLAWLELRRFRGRLRRLIPIVLITIPLLYGALYLWSNWDPYGRLDQVPVAVVNNDEPVDARGEHIDAGAMFVERLKANDVFAWHFVRPGTARRGLEEGRFYFSIEVPRDFSAKLAAAADGDPQRAHVRMVKNDANGYIVGIMADTVQTRLQEEINAAAHAGYTRALYGEMGRIRERLTTASEATKRLVGGTELAQQGTDGLRRGLAGVRDGTGMVSRGAQDVSSAVEQLDARLNDMADFAAGQLPDAVNELVHASEVAVNALTGISSATDSVRRDAADGVSAVRQLGDRYPQLRGDPAYQQALRAAGRASESASSADAEAQRALADATRANRQALALQSSIGPLQQRVWSMTAPVDTLRTGTGELAAGASAINGGMDTLTASSDTLRTGADQLNGGSTQLQKLVDDALRRLPPTNPTEVAKAADVLGSPAKLSNSNLNPAHVYGRGLAPFFFAIALWVFGLFAYLLLRPVNPRALADRVNAWTIALAGLLPAAGLGVVGGMLLFVVVDYGLGLAPVHLWWTIGLIALGAVAFTAIDHFLRTTLGTIGDLISLVLLVLQLTAAGGLYPMETSPVFFQAIHPFLPMTYLIDGLRVTISGGLTAHLVRDAVVLGGILVVFLLATTIAVQRRRMWTIGRLHPQLELA</sequence>
<evidence type="ECO:0000256" key="3">
    <source>
        <dbReference type="ARBA" id="ARBA00022989"/>
    </source>
</evidence>